<evidence type="ECO:0000256" key="6">
    <source>
        <dbReference type="PROSITE-ProRule" id="PRU00050"/>
    </source>
</evidence>
<dbReference type="GO" id="GO:0008983">
    <property type="term" value="F:protein-glutamate O-methyltransferase activity"/>
    <property type="evidence" value="ECO:0007669"/>
    <property type="project" value="UniProtKB-EC"/>
</dbReference>
<dbReference type="SMART" id="SM00091">
    <property type="entry name" value="PAS"/>
    <property type="match status" value="3"/>
</dbReference>
<dbReference type="OrthoDB" id="9813151at2"/>
<dbReference type="PROSITE" id="PS50122">
    <property type="entry name" value="CHEB"/>
    <property type="match status" value="1"/>
</dbReference>
<feature type="coiled-coil region" evidence="7">
    <location>
        <begin position="671"/>
        <end position="761"/>
    </location>
</feature>
<dbReference type="PROSITE" id="PS50112">
    <property type="entry name" value="PAS"/>
    <property type="match status" value="1"/>
</dbReference>
<dbReference type="Gene3D" id="3.30.450.20">
    <property type="entry name" value="PAS domain"/>
    <property type="match status" value="2"/>
</dbReference>
<dbReference type="SUPFAM" id="SSF47757">
    <property type="entry name" value="Chemotaxis receptor methyltransferase CheR, N-terminal domain"/>
    <property type="match status" value="1"/>
</dbReference>
<organism evidence="11 12">
    <name type="scientific">Pedobacter steynii</name>
    <dbReference type="NCBI Taxonomy" id="430522"/>
    <lineage>
        <taxon>Bacteria</taxon>
        <taxon>Pseudomonadati</taxon>
        <taxon>Bacteroidota</taxon>
        <taxon>Sphingobacteriia</taxon>
        <taxon>Sphingobacteriales</taxon>
        <taxon>Sphingobacteriaceae</taxon>
        <taxon>Pedobacter</taxon>
    </lineage>
</organism>
<evidence type="ECO:0000256" key="3">
    <source>
        <dbReference type="ARBA" id="ARBA00022603"/>
    </source>
</evidence>
<dbReference type="GO" id="GO:0032259">
    <property type="term" value="P:methylation"/>
    <property type="evidence" value="ECO:0007669"/>
    <property type="project" value="UniProtKB-KW"/>
</dbReference>
<dbReference type="EC" id="2.1.1.80" evidence="2"/>
<dbReference type="SUPFAM" id="SSF53335">
    <property type="entry name" value="S-adenosyl-L-methionine-dependent methyltransferases"/>
    <property type="match status" value="1"/>
</dbReference>
<evidence type="ECO:0000256" key="4">
    <source>
        <dbReference type="ARBA" id="ARBA00022679"/>
    </source>
</evidence>
<dbReference type="InterPro" id="IPR029063">
    <property type="entry name" value="SAM-dependent_MTases_sf"/>
</dbReference>
<dbReference type="GO" id="GO:0006935">
    <property type="term" value="P:chemotaxis"/>
    <property type="evidence" value="ECO:0007669"/>
    <property type="project" value="UniProtKB-UniRule"/>
</dbReference>
<dbReference type="CDD" id="cd16434">
    <property type="entry name" value="CheB-CheR_fusion"/>
    <property type="match status" value="1"/>
</dbReference>
<dbReference type="InterPro" id="IPR035965">
    <property type="entry name" value="PAS-like_dom_sf"/>
</dbReference>
<comment type="catalytic activity">
    <reaction evidence="1">
        <text>L-glutamyl-[protein] + S-adenosyl-L-methionine = [protein]-L-glutamate 5-O-methyl ester + S-adenosyl-L-homocysteine</text>
        <dbReference type="Rhea" id="RHEA:24452"/>
        <dbReference type="Rhea" id="RHEA-COMP:10208"/>
        <dbReference type="Rhea" id="RHEA-COMP:10311"/>
        <dbReference type="ChEBI" id="CHEBI:29973"/>
        <dbReference type="ChEBI" id="CHEBI:57856"/>
        <dbReference type="ChEBI" id="CHEBI:59789"/>
        <dbReference type="ChEBI" id="CHEBI:82795"/>
        <dbReference type="EC" id="2.1.1.80"/>
    </reaction>
</comment>
<evidence type="ECO:0000259" key="9">
    <source>
        <dbReference type="PROSITE" id="PS50122"/>
    </source>
</evidence>
<feature type="active site" evidence="6">
    <location>
        <position position="162"/>
    </location>
</feature>
<dbReference type="Pfam" id="PF13596">
    <property type="entry name" value="PAS_10"/>
    <property type="match status" value="1"/>
</dbReference>
<keyword evidence="5" id="KW-0949">S-adenosyl-L-methionine</keyword>
<sequence>MTRSVEKSNHKLLKEEELSEMTLEQSEKSKQTKFFPIIAMGGSAGSFYAFEKFFLHMPVDCGFAFVIIMHLDPVQNMGVAALLQKSTGMPVVEATDGTKLVINHVYVIPPDRDMGIHNGHLLLFNASRSKGAHMSIDYFLQSLAEDQWNYAVAIIFSGMGADGETGVRMIKEKLGMAMAQLPETAEYSSMPAASIETGMVDYVLAPEEMPAKLIQYLNHPALKAVGTDELLLERNNYTHLNKILMLLRSHTGHDFTLYKKNTITRRVERRIAFHQLPDYIHYVNYLRENPQEIETLFKELLIGVTKFFRDVPAFEELKDLLYAKLLKKNNEDPIRVWIAGCSTGEEAYSIAILIMEFLAAVKSRPQTKVQIFATDLDPNAIEHARAGFYFSNIISEISAERLDRYFVKKNNGYVVKKEVREMIVFAQHNLIKDAPFTRLDLLCCRNVMIYLTTDLQKKLMPIFHYSLNIGGLLFLGPAESVGPFNDAFNVLDSKWRLYERKEGISNAGKMIDFPFNITNQPDKTIKGMTDKPVAKSLLAERFHKVLLDSYSPASLLVDERGEISYINGKVDKYLRFSSGEASMNIHKMVVEELRYALGNAIHQCALQKDKIEYTGLKIDYQGQAQLVDFTVDYLNDIQLQNMFVVVFIDQGPVKKRKTAGAKGSLTQVSAVEELEKELTYTKQQLHTTIEQMETSLEELKSTNEELQSTNEELQSTNEEALTTKEEMQSLNEELMTINLQYQNKAEELTRMNNDMKNLLDNTDIGTIFLDNNLNILRFTPQVNKLFNVISSDVGRSITHIASNFDYPSIESAIVEVIEKLNGKELEVKNKSNEWYNLRIMPYRTMDNFISGAVLTFTKITPVKALESKFSSLLCYIQDAVDRLKHAAIILDREGRVLVVNHAFLKLFKLREDEIREQFFMEIVHNRWNTNKLDALLDDRQKTELYLQHDFQGIGMKTLMISVQYVPESKTEEQAVSIVTFIEKEREQKENP</sequence>
<dbReference type="CDD" id="cd00130">
    <property type="entry name" value="PAS"/>
    <property type="match status" value="1"/>
</dbReference>
<dbReference type="PANTHER" id="PTHR24422">
    <property type="entry name" value="CHEMOTAXIS PROTEIN METHYLTRANSFERASE"/>
    <property type="match status" value="1"/>
</dbReference>
<evidence type="ECO:0000256" key="5">
    <source>
        <dbReference type="ARBA" id="ARBA00022691"/>
    </source>
</evidence>
<keyword evidence="6" id="KW-0145">Chemotaxis</keyword>
<dbReference type="Pfam" id="PF01339">
    <property type="entry name" value="CheB_methylest"/>
    <property type="match status" value="1"/>
</dbReference>
<dbReference type="RefSeq" id="WP_074606404.1">
    <property type="nucleotide sequence ID" value="NZ_FNGY01000003.1"/>
</dbReference>
<dbReference type="InterPro" id="IPR000014">
    <property type="entry name" value="PAS"/>
</dbReference>
<evidence type="ECO:0000256" key="7">
    <source>
        <dbReference type="SAM" id="Coils"/>
    </source>
</evidence>
<name>A0A1G9SE22_9SPHI</name>
<evidence type="ECO:0000259" key="8">
    <source>
        <dbReference type="PROSITE" id="PS50112"/>
    </source>
</evidence>
<keyword evidence="7" id="KW-0175">Coiled coil</keyword>
<evidence type="ECO:0000256" key="2">
    <source>
        <dbReference type="ARBA" id="ARBA00012534"/>
    </source>
</evidence>
<dbReference type="InterPro" id="IPR022642">
    <property type="entry name" value="CheR_C"/>
</dbReference>
<keyword evidence="12" id="KW-1185">Reference proteome</keyword>
<dbReference type="PANTHER" id="PTHR24422:SF27">
    <property type="entry name" value="PROTEIN-GLUTAMATE O-METHYLTRANSFERASE"/>
    <property type="match status" value="1"/>
</dbReference>
<feature type="domain" description="CheB-type methylesterase" evidence="9">
    <location>
        <begin position="37"/>
        <end position="220"/>
    </location>
</feature>
<dbReference type="Gene3D" id="3.40.50.180">
    <property type="entry name" value="Methylesterase CheB, C-terminal domain"/>
    <property type="match status" value="1"/>
</dbReference>
<dbReference type="Gene3D" id="3.40.50.150">
    <property type="entry name" value="Vaccinia Virus protein VP39"/>
    <property type="match status" value="1"/>
</dbReference>
<dbReference type="Pfam" id="PF01739">
    <property type="entry name" value="CheR"/>
    <property type="match status" value="1"/>
</dbReference>
<dbReference type="PROSITE" id="PS50123">
    <property type="entry name" value="CHER"/>
    <property type="match status" value="1"/>
</dbReference>
<dbReference type="InterPro" id="IPR036804">
    <property type="entry name" value="CheR_N_sf"/>
</dbReference>
<protein>
    <recommendedName>
        <fullName evidence="2">protein-glutamate O-methyltransferase</fullName>
        <ecNumber evidence="2">2.1.1.80</ecNumber>
    </recommendedName>
</protein>
<keyword evidence="6" id="KW-0378">Hydrolase</keyword>
<feature type="domain" description="CheR-type methyltransferase" evidence="10">
    <location>
        <begin position="239"/>
        <end position="481"/>
    </location>
</feature>
<proteinExistence type="predicted"/>
<dbReference type="SMART" id="SM00138">
    <property type="entry name" value="MeTrc"/>
    <property type="match status" value="1"/>
</dbReference>
<feature type="active site" evidence="6">
    <location>
        <position position="70"/>
    </location>
</feature>
<dbReference type="InterPro" id="IPR050903">
    <property type="entry name" value="Bact_Chemotaxis_MeTrfase"/>
</dbReference>
<evidence type="ECO:0000313" key="12">
    <source>
        <dbReference type="Proteomes" id="UP000183200"/>
    </source>
</evidence>
<dbReference type="SUPFAM" id="SSF55785">
    <property type="entry name" value="PYP-like sensor domain (PAS domain)"/>
    <property type="match status" value="2"/>
</dbReference>
<dbReference type="GO" id="GO:0008984">
    <property type="term" value="F:protein-glutamate methylesterase activity"/>
    <property type="evidence" value="ECO:0007669"/>
    <property type="project" value="InterPro"/>
</dbReference>
<evidence type="ECO:0000259" key="10">
    <source>
        <dbReference type="PROSITE" id="PS50123"/>
    </source>
</evidence>
<dbReference type="Proteomes" id="UP000183200">
    <property type="component" value="Unassembled WGS sequence"/>
</dbReference>
<dbReference type="InterPro" id="IPR000780">
    <property type="entry name" value="CheR_MeTrfase"/>
</dbReference>
<dbReference type="PRINTS" id="PR00996">
    <property type="entry name" value="CHERMTFRASE"/>
</dbReference>
<dbReference type="Gene3D" id="1.10.155.10">
    <property type="entry name" value="Chemotaxis receptor methyltransferase CheR, N-terminal domain"/>
    <property type="match status" value="1"/>
</dbReference>
<keyword evidence="3" id="KW-0489">Methyltransferase</keyword>
<feature type="active site" evidence="6">
    <location>
        <position position="43"/>
    </location>
</feature>
<dbReference type="AlphaFoldDB" id="A0A1G9SE22"/>
<dbReference type="SUPFAM" id="SSF52738">
    <property type="entry name" value="Methylesterase CheB, C-terminal domain"/>
    <property type="match status" value="1"/>
</dbReference>
<evidence type="ECO:0000256" key="1">
    <source>
        <dbReference type="ARBA" id="ARBA00001541"/>
    </source>
</evidence>
<accession>A0A1G9SE22</accession>
<dbReference type="GO" id="GO:0005737">
    <property type="term" value="C:cytoplasm"/>
    <property type="evidence" value="ECO:0007669"/>
    <property type="project" value="InterPro"/>
</dbReference>
<dbReference type="Pfam" id="PF03705">
    <property type="entry name" value="CheR_N"/>
    <property type="match status" value="1"/>
</dbReference>
<dbReference type="GO" id="GO:0000156">
    <property type="term" value="F:phosphorelay response regulator activity"/>
    <property type="evidence" value="ECO:0007669"/>
    <property type="project" value="InterPro"/>
</dbReference>
<evidence type="ECO:0000313" key="11">
    <source>
        <dbReference type="EMBL" id="SDM33641.1"/>
    </source>
</evidence>
<dbReference type="InterPro" id="IPR022641">
    <property type="entry name" value="CheR_N"/>
</dbReference>
<reference evidence="12" key="1">
    <citation type="submission" date="2016-10" db="EMBL/GenBank/DDBJ databases">
        <authorList>
            <person name="Varghese N."/>
            <person name="Submissions S."/>
        </authorList>
    </citation>
    <scope>NUCLEOTIDE SEQUENCE [LARGE SCALE GENOMIC DNA]</scope>
    <source>
        <strain evidence="12">DSM 19110</strain>
    </source>
</reference>
<keyword evidence="4" id="KW-0808">Transferase</keyword>
<dbReference type="EMBL" id="FNGY01000003">
    <property type="protein sequence ID" value="SDM33641.1"/>
    <property type="molecule type" value="Genomic_DNA"/>
</dbReference>
<dbReference type="InterPro" id="IPR000673">
    <property type="entry name" value="Sig_transdc_resp-reg_Me-estase"/>
</dbReference>
<gene>
    <name evidence="11" type="ORF">SAMN05421820_103565</name>
</gene>
<dbReference type="InterPro" id="IPR035909">
    <property type="entry name" value="CheB_C"/>
</dbReference>
<feature type="domain" description="PAS" evidence="8">
    <location>
        <begin position="539"/>
        <end position="580"/>
    </location>
</feature>